<protein>
    <recommendedName>
        <fullName evidence="1">Nucleotide modification associated domain-containing protein</fullName>
    </recommendedName>
</protein>
<proteinExistence type="predicted"/>
<dbReference type="Pfam" id="PF18753">
    <property type="entry name" value="Nmad2"/>
    <property type="match status" value="1"/>
</dbReference>
<evidence type="ECO:0000313" key="3">
    <source>
        <dbReference type="Proteomes" id="UP000515955"/>
    </source>
</evidence>
<reference evidence="2 3" key="1">
    <citation type="submission" date="2020-08" db="EMBL/GenBank/DDBJ databases">
        <title>Genome sequence of Sphingomonas rhizophila KACC 19189T.</title>
        <authorList>
            <person name="Hyun D.-W."/>
            <person name="Bae J.-W."/>
        </authorList>
    </citation>
    <scope>NUCLEOTIDE SEQUENCE [LARGE SCALE GENOMIC DNA]</scope>
    <source>
        <strain evidence="2 3">KACC 19189</strain>
    </source>
</reference>
<sequence>MAEVLFSYVVRYDSGFAPNPFYGYCTLATCKPDIRHAAQPGDWVVGTGSADRRLNRGTTLVYAMRVGEACTWRDYWADPRFARKRPLRRGSRKQSCGDNIYHRNDDDTGWIQSDSFHSNDDGTARAEHVKRDTGVDRILISQDFYYFGGQGPEIPVHFRDPTRYDICRKIRRRKRLDDDDWIGEFVAWLRTFGSPGFYGRPLDWILEDA</sequence>
<evidence type="ECO:0000259" key="1">
    <source>
        <dbReference type="Pfam" id="PF18753"/>
    </source>
</evidence>
<keyword evidence="3" id="KW-1185">Reference proteome</keyword>
<accession>A0A7G9SEN9</accession>
<dbReference type="KEGG" id="srhi:H9L12_12480"/>
<dbReference type="InterPro" id="IPR041180">
    <property type="entry name" value="Nmad2"/>
</dbReference>
<feature type="domain" description="Nucleotide modification associated" evidence="1">
    <location>
        <begin position="4"/>
        <end position="206"/>
    </location>
</feature>
<dbReference type="EMBL" id="CP060717">
    <property type="protein sequence ID" value="QNN66314.1"/>
    <property type="molecule type" value="Genomic_DNA"/>
</dbReference>
<dbReference type="AlphaFoldDB" id="A0A7G9SEN9"/>
<evidence type="ECO:0000313" key="2">
    <source>
        <dbReference type="EMBL" id="QNN66314.1"/>
    </source>
</evidence>
<gene>
    <name evidence="2" type="ORF">H9L12_12480</name>
</gene>
<name>A0A7G9SEN9_9SPHN</name>
<dbReference type="Proteomes" id="UP000515955">
    <property type="component" value="Chromosome"/>
</dbReference>
<organism evidence="2 3">
    <name type="scientific">Sphingomonas rhizophila</name>
    <dbReference type="NCBI Taxonomy" id="2071607"/>
    <lineage>
        <taxon>Bacteria</taxon>
        <taxon>Pseudomonadati</taxon>
        <taxon>Pseudomonadota</taxon>
        <taxon>Alphaproteobacteria</taxon>
        <taxon>Sphingomonadales</taxon>
        <taxon>Sphingomonadaceae</taxon>
        <taxon>Sphingomonas</taxon>
    </lineage>
</organism>